<dbReference type="PANTHER" id="PTHR12895">
    <property type="entry name" value="DYMECLIN"/>
    <property type="match status" value="1"/>
</dbReference>
<comment type="caution">
    <text evidence="5">The sequence shown here is derived from an EMBL/GenBank/DDBJ whole genome shotgun (WGS) entry which is preliminary data.</text>
</comment>
<proteinExistence type="inferred from homology"/>
<dbReference type="GO" id="GO:0007030">
    <property type="term" value="P:Golgi organization"/>
    <property type="evidence" value="ECO:0007669"/>
    <property type="project" value="TreeGrafter"/>
</dbReference>
<dbReference type="AlphaFoldDB" id="A0AAV9CMX3"/>
<sequence>MILLILDYISAASPHSCLLHHELLNFMLVAMSTQLCSEPSPGPKDVHPFLDAAMVQESAVVGSVVRRLLLNYIARPRIPYNNSVYPIFSDGSQPGVLQRVGSAAVSSSGEGSRSPLADNSLLVLLILIHYRKCIMVDDSIVNNGVENADPNTFIKENSYFSTTRTARH</sequence>
<accession>A0AAV9CMX3</accession>
<dbReference type="InterPro" id="IPR019142">
    <property type="entry name" value="Dymeclin"/>
</dbReference>
<gene>
    <name evidence="5" type="ORF">QJS10_CPB18g01227</name>
</gene>
<evidence type="ECO:0000313" key="5">
    <source>
        <dbReference type="EMBL" id="KAK1289593.1"/>
    </source>
</evidence>
<evidence type="ECO:0000256" key="4">
    <source>
        <dbReference type="ARBA" id="ARBA00023288"/>
    </source>
</evidence>
<dbReference type="GO" id="GO:0005794">
    <property type="term" value="C:Golgi apparatus"/>
    <property type="evidence" value="ECO:0007669"/>
    <property type="project" value="TreeGrafter"/>
</dbReference>
<keyword evidence="6" id="KW-1185">Reference proteome</keyword>
<dbReference type="Proteomes" id="UP001180020">
    <property type="component" value="Unassembled WGS sequence"/>
</dbReference>
<evidence type="ECO:0000256" key="3">
    <source>
        <dbReference type="ARBA" id="ARBA00022707"/>
    </source>
</evidence>
<keyword evidence="4" id="KW-0449">Lipoprotein</keyword>
<keyword evidence="3" id="KW-0519">Myristate</keyword>
<comment type="similarity">
    <text evidence="1">Belongs to the dymeclin family.</text>
</comment>
<name>A0AAV9CMX3_ACOCL</name>
<evidence type="ECO:0000256" key="2">
    <source>
        <dbReference type="ARBA" id="ARBA00015736"/>
    </source>
</evidence>
<reference evidence="5" key="1">
    <citation type="journal article" date="2023" name="Nat. Commun.">
        <title>Diploid and tetraploid genomes of Acorus and the evolution of monocots.</title>
        <authorList>
            <person name="Ma L."/>
            <person name="Liu K.W."/>
            <person name="Li Z."/>
            <person name="Hsiao Y.Y."/>
            <person name="Qi Y."/>
            <person name="Fu T."/>
            <person name="Tang G.D."/>
            <person name="Zhang D."/>
            <person name="Sun W.H."/>
            <person name="Liu D.K."/>
            <person name="Li Y."/>
            <person name="Chen G.Z."/>
            <person name="Liu X.D."/>
            <person name="Liao X.Y."/>
            <person name="Jiang Y.T."/>
            <person name="Yu X."/>
            <person name="Hao Y."/>
            <person name="Huang J."/>
            <person name="Zhao X.W."/>
            <person name="Ke S."/>
            <person name="Chen Y.Y."/>
            <person name="Wu W.L."/>
            <person name="Hsu J.L."/>
            <person name="Lin Y.F."/>
            <person name="Huang M.D."/>
            <person name="Li C.Y."/>
            <person name="Huang L."/>
            <person name="Wang Z.W."/>
            <person name="Zhao X."/>
            <person name="Zhong W.Y."/>
            <person name="Peng D.H."/>
            <person name="Ahmad S."/>
            <person name="Lan S."/>
            <person name="Zhang J.S."/>
            <person name="Tsai W.C."/>
            <person name="Van de Peer Y."/>
            <person name="Liu Z.J."/>
        </authorList>
    </citation>
    <scope>NUCLEOTIDE SEQUENCE</scope>
    <source>
        <strain evidence="5">CP</strain>
    </source>
</reference>
<organism evidence="5 6">
    <name type="scientific">Acorus calamus</name>
    <name type="common">Sweet flag</name>
    <dbReference type="NCBI Taxonomy" id="4465"/>
    <lineage>
        <taxon>Eukaryota</taxon>
        <taxon>Viridiplantae</taxon>
        <taxon>Streptophyta</taxon>
        <taxon>Embryophyta</taxon>
        <taxon>Tracheophyta</taxon>
        <taxon>Spermatophyta</taxon>
        <taxon>Magnoliopsida</taxon>
        <taxon>Liliopsida</taxon>
        <taxon>Acoraceae</taxon>
        <taxon>Acorus</taxon>
    </lineage>
</organism>
<reference evidence="5" key="2">
    <citation type="submission" date="2023-06" db="EMBL/GenBank/DDBJ databases">
        <authorList>
            <person name="Ma L."/>
            <person name="Liu K.-W."/>
            <person name="Li Z."/>
            <person name="Hsiao Y.-Y."/>
            <person name="Qi Y."/>
            <person name="Fu T."/>
            <person name="Tang G."/>
            <person name="Zhang D."/>
            <person name="Sun W.-H."/>
            <person name="Liu D.-K."/>
            <person name="Li Y."/>
            <person name="Chen G.-Z."/>
            <person name="Liu X.-D."/>
            <person name="Liao X.-Y."/>
            <person name="Jiang Y.-T."/>
            <person name="Yu X."/>
            <person name="Hao Y."/>
            <person name="Huang J."/>
            <person name="Zhao X.-W."/>
            <person name="Ke S."/>
            <person name="Chen Y.-Y."/>
            <person name="Wu W.-L."/>
            <person name="Hsu J.-L."/>
            <person name="Lin Y.-F."/>
            <person name="Huang M.-D."/>
            <person name="Li C.-Y."/>
            <person name="Huang L."/>
            <person name="Wang Z.-W."/>
            <person name="Zhao X."/>
            <person name="Zhong W.-Y."/>
            <person name="Peng D.-H."/>
            <person name="Ahmad S."/>
            <person name="Lan S."/>
            <person name="Zhang J.-S."/>
            <person name="Tsai W.-C."/>
            <person name="Van De Peer Y."/>
            <person name="Liu Z.-J."/>
        </authorList>
    </citation>
    <scope>NUCLEOTIDE SEQUENCE</scope>
    <source>
        <strain evidence="5">CP</strain>
        <tissue evidence="5">Leaves</tissue>
    </source>
</reference>
<protein>
    <recommendedName>
        <fullName evidence="2">Dymeclin</fullName>
    </recommendedName>
</protein>
<dbReference type="EMBL" id="JAUJYO010000018">
    <property type="protein sequence ID" value="KAK1289593.1"/>
    <property type="molecule type" value="Genomic_DNA"/>
</dbReference>
<dbReference type="PANTHER" id="PTHR12895:SF9">
    <property type="entry name" value="DYMECLIN"/>
    <property type="match status" value="1"/>
</dbReference>
<evidence type="ECO:0000313" key="6">
    <source>
        <dbReference type="Proteomes" id="UP001180020"/>
    </source>
</evidence>
<evidence type="ECO:0000256" key="1">
    <source>
        <dbReference type="ARBA" id="ARBA00010603"/>
    </source>
</evidence>
<dbReference type="Pfam" id="PF09742">
    <property type="entry name" value="Dymeclin"/>
    <property type="match status" value="1"/>
</dbReference>